<evidence type="ECO:0000256" key="1">
    <source>
        <dbReference type="SAM" id="Coils"/>
    </source>
</evidence>
<keyword evidence="1" id="KW-0175">Coiled coil</keyword>
<sequence length="123" mass="13736">MSDIVERLKTMTTNTGRDYRSGQEFVHAGESQDIVDTMRDAIASIEQIERENAELRSERTSVRSQARVEAMEEAAKELDKISEAFTRIGEHPEANEKRANGVSSLLDVVAAAIRRLAEQEGTE</sequence>
<reference evidence="2 3" key="1">
    <citation type="submission" date="2024-09" db="EMBL/GenBank/DDBJ databases">
        <authorList>
            <person name="Sun Q."/>
            <person name="Mori K."/>
        </authorList>
    </citation>
    <scope>NUCLEOTIDE SEQUENCE [LARGE SCALE GENOMIC DNA]</scope>
    <source>
        <strain evidence="2 3">TBRC 4938</strain>
    </source>
</reference>
<evidence type="ECO:0000313" key="2">
    <source>
        <dbReference type="EMBL" id="MFB9952094.1"/>
    </source>
</evidence>
<evidence type="ECO:0000313" key="3">
    <source>
        <dbReference type="Proteomes" id="UP001589692"/>
    </source>
</evidence>
<dbReference type="Proteomes" id="UP001589692">
    <property type="component" value="Unassembled WGS sequence"/>
</dbReference>
<organism evidence="2 3">
    <name type="scientific">Rhizobium puerariae</name>
    <dbReference type="NCBI Taxonomy" id="1585791"/>
    <lineage>
        <taxon>Bacteria</taxon>
        <taxon>Pseudomonadati</taxon>
        <taxon>Pseudomonadota</taxon>
        <taxon>Alphaproteobacteria</taxon>
        <taxon>Hyphomicrobiales</taxon>
        <taxon>Rhizobiaceae</taxon>
        <taxon>Rhizobium/Agrobacterium group</taxon>
        <taxon>Rhizobium</taxon>
    </lineage>
</organism>
<comment type="caution">
    <text evidence="2">The sequence shown here is derived from an EMBL/GenBank/DDBJ whole genome shotgun (WGS) entry which is preliminary data.</text>
</comment>
<name>A0ABV6AN99_9HYPH</name>
<accession>A0ABV6AN99</accession>
<keyword evidence="3" id="KW-1185">Reference proteome</keyword>
<gene>
    <name evidence="2" type="ORF">ACFFP0_24865</name>
</gene>
<protein>
    <submittedName>
        <fullName evidence="2">Uncharacterized protein</fullName>
    </submittedName>
</protein>
<dbReference type="RefSeq" id="WP_377264911.1">
    <property type="nucleotide sequence ID" value="NZ_JBHMAA010000032.1"/>
</dbReference>
<dbReference type="EMBL" id="JBHMAA010000032">
    <property type="protein sequence ID" value="MFB9952094.1"/>
    <property type="molecule type" value="Genomic_DNA"/>
</dbReference>
<proteinExistence type="predicted"/>
<feature type="coiled-coil region" evidence="1">
    <location>
        <begin position="38"/>
        <end position="65"/>
    </location>
</feature>